<sequence>MKSLCIAICIGLLCIGCSNKRAKIPPKSPCACYDLIIDMEKRG</sequence>
<reference evidence="1 2" key="1">
    <citation type="submission" date="2018-06" db="EMBL/GenBank/DDBJ databases">
        <authorList>
            <consortium name="Pathogen Informatics"/>
            <person name="Doyle S."/>
        </authorList>
    </citation>
    <scope>NUCLEOTIDE SEQUENCE [LARGE SCALE GENOMIC DNA]</scope>
    <source>
        <strain evidence="1 2">NCTC12410</strain>
    </source>
</reference>
<name>A0A377JN85_9HELI</name>
<evidence type="ECO:0000313" key="1">
    <source>
        <dbReference type="EMBL" id="STP06468.1"/>
    </source>
</evidence>
<gene>
    <name evidence="1" type="ORF">NCTC12410_02007</name>
</gene>
<protein>
    <submittedName>
        <fullName evidence="1">Uncharacterized protein</fullName>
    </submittedName>
</protein>
<proteinExistence type="predicted"/>
<dbReference type="AlphaFoldDB" id="A0A377JN85"/>
<dbReference type="Proteomes" id="UP000254841">
    <property type="component" value="Unassembled WGS sequence"/>
</dbReference>
<evidence type="ECO:0000313" key="2">
    <source>
        <dbReference type="Proteomes" id="UP000254841"/>
    </source>
</evidence>
<dbReference type="EMBL" id="UGHV01000004">
    <property type="protein sequence ID" value="STP06468.1"/>
    <property type="molecule type" value="Genomic_DNA"/>
</dbReference>
<organism evidence="1 2">
    <name type="scientific">Helicobacter canis</name>
    <dbReference type="NCBI Taxonomy" id="29419"/>
    <lineage>
        <taxon>Bacteria</taxon>
        <taxon>Pseudomonadati</taxon>
        <taxon>Campylobacterota</taxon>
        <taxon>Epsilonproteobacteria</taxon>
        <taxon>Campylobacterales</taxon>
        <taxon>Helicobacteraceae</taxon>
        <taxon>Helicobacter</taxon>
    </lineage>
</organism>
<accession>A0A377JN85</accession>